<dbReference type="PANTHER" id="PTHR13696">
    <property type="entry name" value="P-LOOP CONTAINING NUCLEOSIDE TRIPHOSPHATE HYDROLASE"/>
    <property type="match status" value="1"/>
</dbReference>
<dbReference type="InterPro" id="IPR048089">
    <property type="entry name" value="McdA"/>
</dbReference>
<evidence type="ECO:0000313" key="2">
    <source>
        <dbReference type="EMBL" id="SAK56153.1"/>
    </source>
</evidence>
<proteinExistence type="predicted"/>
<dbReference type="AlphaFoldDB" id="A0A158AEC5"/>
<dbReference type="Pfam" id="PF01656">
    <property type="entry name" value="CbiA"/>
    <property type="match status" value="1"/>
</dbReference>
<dbReference type="Proteomes" id="UP000054596">
    <property type="component" value="Unassembled WGS sequence"/>
</dbReference>
<gene>
    <name evidence="2" type="ORF">AWB82_02199</name>
</gene>
<evidence type="ECO:0000259" key="1">
    <source>
        <dbReference type="Pfam" id="PF01656"/>
    </source>
</evidence>
<dbReference type="CDD" id="cd02042">
    <property type="entry name" value="ParAB_family"/>
    <property type="match status" value="1"/>
</dbReference>
<sequence length="246" mass="26879">MFITEFHWKNNYVNVEFNGLENSEQNVAAEIIAITQQKGGVGKSTIAMHLGAAFHEKKKRVLVVDADGQNTLIHWSSAASDGASGIPFPVVNLSEAGGQIHREIKKFVNDYDIIVVDCPPSITEKVSGVVLLAASVAVIPTSSSPADYWSSVGLVKLVQQAQVMNEDLRAVFLLNKTEEKRMLTRELKVALEELGFPLLKTQIPTRECYKQAMALGQTVLQMSDRGARLAAAEVRAVADEILDMLS</sequence>
<dbReference type="STRING" id="1777143.AWB82_02199"/>
<dbReference type="Gene3D" id="3.40.50.300">
    <property type="entry name" value="P-loop containing nucleotide triphosphate hydrolases"/>
    <property type="match status" value="1"/>
</dbReference>
<reference evidence="2" key="1">
    <citation type="submission" date="2016-01" db="EMBL/GenBank/DDBJ databases">
        <authorList>
            <person name="Peeters C."/>
        </authorList>
    </citation>
    <scope>NUCLEOTIDE SEQUENCE [LARGE SCALE GENOMIC DNA]</scope>
    <source>
        <strain evidence="2">LMG 29325</strain>
    </source>
</reference>
<dbReference type="InterPro" id="IPR027417">
    <property type="entry name" value="P-loop_NTPase"/>
</dbReference>
<dbReference type="SUPFAM" id="SSF52540">
    <property type="entry name" value="P-loop containing nucleoside triphosphate hydrolases"/>
    <property type="match status" value="1"/>
</dbReference>
<dbReference type="EMBL" id="FCOJ02000012">
    <property type="protein sequence ID" value="SAK56153.1"/>
    <property type="molecule type" value="Genomic_DNA"/>
</dbReference>
<keyword evidence="3" id="KW-1185">Reference proteome</keyword>
<dbReference type="NCBIfam" id="NF041546">
    <property type="entry name" value="ParA_partition"/>
    <property type="match status" value="1"/>
</dbReference>
<dbReference type="InterPro" id="IPR050678">
    <property type="entry name" value="DNA_Partitioning_ATPase"/>
</dbReference>
<evidence type="ECO:0000313" key="3">
    <source>
        <dbReference type="Proteomes" id="UP000054596"/>
    </source>
</evidence>
<name>A0A158AEC5_9BURK</name>
<comment type="caution">
    <text evidence="2">The sequence shown here is derived from an EMBL/GenBank/DDBJ whole genome shotgun (WGS) entry which is preliminary data.</text>
</comment>
<organism evidence="2 3">
    <name type="scientific">Caballeronia glebae</name>
    <dbReference type="NCBI Taxonomy" id="1777143"/>
    <lineage>
        <taxon>Bacteria</taxon>
        <taxon>Pseudomonadati</taxon>
        <taxon>Pseudomonadota</taxon>
        <taxon>Betaproteobacteria</taxon>
        <taxon>Burkholderiales</taxon>
        <taxon>Burkholderiaceae</taxon>
        <taxon>Caballeronia</taxon>
    </lineage>
</organism>
<protein>
    <submittedName>
        <fullName evidence="2">Cobyrinic acid a,c-diamide synthase</fullName>
    </submittedName>
</protein>
<accession>A0A158AEC5</accession>
<dbReference type="InterPro" id="IPR002586">
    <property type="entry name" value="CobQ/CobB/MinD/ParA_Nub-bd_dom"/>
</dbReference>
<dbReference type="PIRSF" id="PIRSF009320">
    <property type="entry name" value="Nuc_binding_HP_1000"/>
    <property type="match status" value="1"/>
</dbReference>
<dbReference type="PANTHER" id="PTHR13696:SF96">
    <property type="entry name" value="COBQ_COBB_MIND_PARA NUCLEOTIDE BINDING DOMAIN-CONTAINING PROTEIN"/>
    <property type="match status" value="1"/>
</dbReference>
<feature type="domain" description="CobQ/CobB/MinD/ParA nucleotide binding" evidence="1">
    <location>
        <begin position="32"/>
        <end position="218"/>
    </location>
</feature>